<keyword evidence="1" id="KW-0472">Membrane</keyword>
<feature type="transmembrane region" description="Helical" evidence="1">
    <location>
        <begin position="43"/>
        <end position="63"/>
    </location>
</feature>
<feature type="transmembrane region" description="Helical" evidence="1">
    <location>
        <begin position="70"/>
        <end position="91"/>
    </location>
</feature>
<protein>
    <recommendedName>
        <fullName evidence="4">Cytochrome b/b6 C-terminal region profile domain-containing protein</fullName>
    </recommendedName>
</protein>
<dbReference type="Proteomes" id="UP000006346">
    <property type="component" value="Chromosome"/>
</dbReference>
<evidence type="ECO:0000256" key="1">
    <source>
        <dbReference type="SAM" id="Phobius"/>
    </source>
</evidence>
<proteinExistence type="predicted"/>
<dbReference type="InterPro" id="IPR027387">
    <property type="entry name" value="Cytb/b6-like_sf"/>
</dbReference>
<keyword evidence="1" id="KW-1133">Transmembrane helix</keyword>
<dbReference type="STRING" id="768706.Desor_3572"/>
<sequence length="121" mass="13481">MPRVSIKQLLEREKIAGIVFLAFCLALALFFPPSVGTSNQAPYVSHAVAPWIFGPFQVMLLYLPPWAGALLIPIILFAGIGGLPWIVRYLGVKWGQGIFAAIVSFVSFLLVCFIVKEFWWI</sequence>
<name>G7WIH9_DESOD</name>
<keyword evidence="1" id="KW-0812">Transmembrane</keyword>
<dbReference type="AlphaFoldDB" id="G7WIH9"/>
<evidence type="ECO:0000313" key="2">
    <source>
        <dbReference type="EMBL" id="AET69053.1"/>
    </source>
</evidence>
<feature type="transmembrane region" description="Helical" evidence="1">
    <location>
        <begin position="97"/>
        <end position="115"/>
    </location>
</feature>
<reference evidence="3" key="1">
    <citation type="submission" date="2011-11" db="EMBL/GenBank/DDBJ databases">
        <title>Complete sequence of Desulfosporosinus orientis DSM 765.</title>
        <authorList>
            <person name="Lucas S."/>
            <person name="Han J."/>
            <person name="Lapidus A."/>
            <person name="Cheng J.-F."/>
            <person name="Goodwin L."/>
            <person name="Pitluck S."/>
            <person name="Peters L."/>
            <person name="Ovchinnikova G."/>
            <person name="Teshima H."/>
            <person name="Detter J.C."/>
            <person name="Han C."/>
            <person name="Tapia R."/>
            <person name="Land M."/>
            <person name="Hauser L."/>
            <person name="Kyrpides N."/>
            <person name="Ivanova N."/>
            <person name="Pagani I."/>
            <person name="Pester M."/>
            <person name="Spring S."/>
            <person name="Ollivier B."/>
            <person name="Rattei T."/>
            <person name="Klenk H.-P."/>
            <person name="Wagner M."/>
            <person name="Loy A."/>
            <person name="Woyke T."/>
        </authorList>
    </citation>
    <scope>NUCLEOTIDE SEQUENCE [LARGE SCALE GENOMIC DNA]</scope>
    <source>
        <strain evidence="3">ATCC 19365 / DSM 765 / NCIMB 8382 / VKM B-1628</strain>
    </source>
</reference>
<dbReference type="OrthoDB" id="1798735at2"/>
<evidence type="ECO:0000313" key="3">
    <source>
        <dbReference type="Proteomes" id="UP000006346"/>
    </source>
</evidence>
<keyword evidence="3" id="KW-1185">Reference proteome</keyword>
<dbReference type="HOGENOM" id="CLU_2034300_0_0_9"/>
<dbReference type="RefSeq" id="WP_014185861.1">
    <property type="nucleotide sequence ID" value="NC_016584.1"/>
</dbReference>
<dbReference type="Gene3D" id="1.20.810.10">
    <property type="entry name" value="Cytochrome Bc1 Complex, Chain C"/>
    <property type="match status" value="1"/>
</dbReference>
<dbReference type="KEGG" id="dor:Desor_3572"/>
<evidence type="ECO:0008006" key="4">
    <source>
        <dbReference type="Google" id="ProtNLM"/>
    </source>
</evidence>
<gene>
    <name evidence="2" type="ordered locus">Desor_3572</name>
</gene>
<organism evidence="2 3">
    <name type="scientific">Desulfosporosinus orientis (strain ATCC 19365 / DSM 765 / NCIMB 8382 / VKM B-1628 / Singapore I)</name>
    <name type="common">Desulfotomaculum orientis</name>
    <dbReference type="NCBI Taxonomy" id="768706"/>
    <lineage>
        <taxon>Bacteria</taxon>
        <taxon>Bacillati</taxon>
        <taxon>Bacillota</taxon>
        <taxon>Clostridia</taxon>
        <taxon>Eubacteriales</taxon>
        <taxon>Desulfitobacteriaceae</taxon>
        <taxon>Desulfosporosinus</taxon>
    </lineage>
</organism>
<feature type="transmembrane region" description="Helical" evidence="1">
    <location>
        <begin position="15"/>
        <end position="31"/>
    </location>
</feature>
<dbReference type="EMBL" id="CP003108">
    <property type="protein sequence ID" value="AET69053.1"/>
    <property type="molecule type" value="Genomic_DNA"/>
</dbReference>
<dbReference type="PATRIC" id="fig|768706.3.peg.3601"/>
<reference evidence="2 3" key="2">
    <citation type="journal article" date="2012" name="J. Bacteriol.">
        <title>Complete genome sequences of Desulfosporosinus orientis DSM765T, Desulfosporosinus youngiae DSM17734T, Desulfosporosinus meridiei DSM13257T, and Desulfosporosinus acidiphilus DSM22704T.</title>
        <authorList>
            <person name="Pester M."/>
            <person name="Brambilla E."/>
            <person name="Alazard D."/>
            <person name="Rattei T."/>
            <person name="Weinmaier T."/>
            <person name="Han J."/>
            <person name="Lucas S."/>
            <person name="Lapidus A."/>
            <person name="Cheng J.F."/>
            <person name="Goodwin L."/>
            <person name="Pitluck S."/>
            <person name="Peters L."/>
            <person name="Ovchinnikova G."/>
            <person name="Teshima H."/>
            <person name="Detter J.C."/>
            <person name="Han C.S."/>
            <person name="Tapia R."/>
            <person name="Land M.L."/>
            <person name="Hauser L."/>
            <person name="Kyrpides N.C."/>
            <person name="Ivanova N.N."/>
            <person name="Pagani I."/>
            <person name="Huntmann M."/>
            <person name="Wei C.L."/>
            <person name="Davenport K.W."/>
            <person name="Daligault H."/>
            <person name="Chain P.S."/>
            <person name="Chen A."/>
            <person name="Mavromatis K."/>
            <person name="Markowitz V."/>
            <person name="Szeto E."/>
            <person name="Mikhailova N."/>
            <person name="Pati A."/>
            <person name="Wagner M."/>
            <person name="Woyke T."/>
            <person name="Ollivier B."/>
            <person name="Klenk H.P."/>
            <person name="Spring S."/>
            <person name="Loy A."/>
        </authorList>
    </citation>
    <scope>NUCLEOTIDE SEQUENCE [LARGE SCALE GENOMIC DNA]</scope>
    <source>
        <strain evidence="3">ATCC 19365 / DSM 765 / NCIMB 8382 / VKM B-1628</strain>
    </source>
</reference>
<accession>G7WIH9</accession>